<reference evidence="2 3" key="1">
    <citation type="journal article" date="2013" name="Genome Announc.">
        <title>Draft Genome Sequence of Desulfotignum phosphitoxidans DSM 13687 Strain FiPS-3.</title>
        <authorList>
            <person name="Poehlein A."/>
            <person name="Daniel R."/>
            <person name="Simeonova D.D."/>
        </authorList>
    </citation>
    <scope>NUCLEOTIDE SEQUENCE [LARGE SCALE GENOMIC DNA]</scope>
    <source>
        <strain evidence="2 3">DSM 13687</strain>
    </source>
</reference>
<dbReference type="AlphaFoldDB" id="S0FWW6"/>
<protein>
    <submittedName>
        <fullName evidence="2">Prophage antirepressor protein</fullName>
    </submittedName>
</protein>
<evidence type="ECO:0000313" key="3">
    <source>
        <dbReference type="Proteomes" id="UP000014216"/>
    </source>
</evidence>
<dbReference type="PROSITE" id="PS51750">
    <property type="entry name" value="BRO_N"/>
    <property type="match status" value="1"/>
</dbReference>
<proteinExistence type="predicted"/>
<keyword evidence="3" id="KW-1185">Reference proteome</keyword>
<evidence type="ECO:0000313" key="2">
    <source>
        <dbReference type="EMBL" id="EMS79190.1"/>
    </source>
</evidence>
<sequence length="266" mass="29959">MDNNAVMPFSFGDQLVRVVKDEEGTPWWVARDVCKVLRHKDVNMAVKNLDDDEKLIQTLFVSGQNRQVITINESGLYTLIIRSNKPEAKTFRRWITHEVLPSIRKTGAYAMPGMEQEGYMAGTGARKSGHLYFPMAKLVESADKYLEGRAALKALHYFTGMPVDDLLEELESKQRTAKAGTLDGARDLVEDFLADCCDLSDAHRVPASDLYQAFADWTRENGVMKVITKKRFGLILGNSFDRIKSGNIFYMGLRLKEHEVAGFEAG</sequence>
<dbReference type="RefSeq" id="WP_006966279.1">
    <property type="nucleotide sequence ID" value="NZ_APJX01000005.1"/>
</dbReference>
<dbReference type="EMBL" id="APJX01000005">
    <property type="protein sequence ID" value="EMS79190.1"/>
    <property type="molecule type" value="Genomic_DNA"/>
</dbReference>
<dbReference type="SMART" id="SM01040">
    <property type="entry name" value="Bro-N"/>
    <property type="match status" value="1"/>
</dbReference>
<dbReference type="PATRIC" id="fig|1286635.3.peg.2586"/>
<dbReference type="PANTHER" id="PTHR36180">
    <property type="entry name" value="DNA-BINDING PROTEIN-RELATED-RELATED"/>
    <property type="match status" value="1"/>
</dbReference>
<dbReference type="InterPro" id="IPR004968">
    <property type="entry name" value="DNA_primase/NTPase_C"/>
</dbReference>
<organism evidence="2 3">
    <name type="scientific">Desulfotignum phosphitoxidans DSM 13687</name>
    <dbReference type="NCBI Taxonomy" id="1286635"/>
    <lineage>
        <taxon>Bacteria</taxon>
        <taxon>Pseudomonadati</taxon>
        <taxon>Thermodesulfobacteriota</taxon>
        <taxon>Desulfobacteria</taxon>
        <taxon>Desulfobacterales</taxon>
        <taxon>Desulfobacteraceae</taxon>
        <taxon>Desulfotignum</taxon>
    </lineage>
</organism>
<dbReference type="Proteomes" id="UP000014216">
    <property type="component" value="Unassembled WGS sequence"/>
</dbReference>
<comment type="caution">
    <text evidence="2">The sequence shown here is derived from an EMBL/GenBank/DDBJ whole genome shotgun (WGS) entry which is preliminary data.</text>
</comment>
<gene>
    <name evidence="2" type="ORF">Dpo_5c01130</name>
</gene>
<dbReference type="InterPro" id="IPR003497">
    <property type="entry name" value="BRO_N_domain"/>
</dbReference>
<feature type="domain" description="Bro-N" evidence="1">
    <location>
        <begin position="3"/>
        <end position="107"/>
    </location>
</feature>
<dbReference type="PANTHER" id="PTHR36180:SF2">
    <property type="entry name" value="BRO FAMILY PROTEIN"/>
    <property type="match status" value="1"/>
</dbReference>
<dbReference type="Pfam" id="PF02498">
    <property type="entry name" value="Bro-N"/>
    <property type="match status" value="1"/>
</dbReference>
<evidence type="ECO:0000259" key="1">
    <source>
        <dbReference type="PROSITE" id="PS51750"/>
    </source>
</evidence>
<dbReference type="Pfam" id="PF03288">
    <property type="entry name" value="Pox_D5"/>
    <property type="match status" value="1"/>
</dbReference>
<dbReference type="OrthoDB" id="5432621at2"/>
<accession>S0FWW6</accession>
<name>S0FWW6_9BACT</name>